<evidence type="ECO:0000256" key="5">
    <source>
        <dbReference type="ARBA" id="ARBA00023098"/>
    </source>
</evidence>
<gene>
    <name evidence="8" type="ORF">ZOSMA_211G00130</name>
</gene>
<dbReference type="OrthoDB" id="206848at2759"/>
<comment type="subcellular location">
    <subcellularLocation>
        <location evidence="1">Secreted</location>
    </subcellularLocation>
</comment>
<feature type="domain" description="Lipase-like C-terminal" evidence="7">
    <location>
        <begin position="63"/>
        <end position="177"/>
    </location>
</feature>
<keyword evidence="6" id="KW-0472">Membrane</keyword>
<dbReference type="GO" id="GO:0006629">
    <property type="term" value="P:lipid metabolic process"/>
    <property type="evidence" value="ECO:0007669"/>
    <property type="project" value="UniProtKB-KW"/>
</dbReference>
<dbReference type="InterPro" id="IPR056304">
    <property type="entry name" value="Lip-like_C"/>
</dbReference>
<dbReference type="Gene3D" id="3.40.50.1820">
    <property type="entry name" value="alpha/beta hydrolase"/>
    <property type="match status" value="1"/>
</dbReference>
<dbReference type="SUPFAM" id="SSF53474">
    <property type="entry name" value="alpha/beta-Hydrolases"/>
    <property type="match status" value="1"/>
</dbReference>
<dbReference type="STRING" id="29655.A0A0K9PKL9"/>
<dbReference type="Pfam" id="PF24708">
    <property type="entry name" value="Lip_C"/>
    <property type="match status" value="1"/>
</dbReference>
<feature type="transmembrane region" description="Helical" evidence="6">
    <location>
        <begin position="12"/>
        <end position="30"/>
    </location>
</feature>
<keyword evidence="9" id="KW-1185">Reference proteome</keyword>
<dbReference type="PANTHER" id="PTHR34043">
    <property type="entry name" value="ALPHA/BETA-HYDROLASES SUPERFAMILY PROTEIN"/>
    <property type="match status" value="1"/>
</dbReference>
<proteinExistence type="predicted"/>
<dbReference type="AlphaFoldDB" id="A0A0K9PKL9"/>
<sequence length="456" mass="51742">MGRLWIGAVEVAELLLSAIVHLIYGLYIFSTAVASDISQTFLGAEDRLPIPISTENDGPLQPPIVLLHGIFGFGKGRLGGLSYFGGVEKKDDRILVPDLGSLTSIHDRARDLFYYLKGGRVDYGQEHSRIYGHGRFGRVYTTGHYPEWDDLHPIHFVGHSAGAQVVRVLQQMLSDKAFEGFDSSENWVLSLTSLSGALNGTTRSYIDGMLVEELEGKSMKPVCLLQLCRIGTVIYDWVDIKWLKNYYNFGFDHFEGSWRKAGILGLVDSLLGNIGPFATGDWILPDLTIQGSLQMNSNLKTFKNTYYFSYATKMTGNWLRGGYTLPLSLCGIHPMLFIRVLQMSLWRYPQRLHPIYKGYRDEDWQDNDGAVNTISMTHPRIPIEHPSRFVVDELQCANMKPGVWYYKIIEADHIFYILNRDRAGVMFDRMYEGIFDRCRKNSFRLITAIPSPIPIA</sequence>
<reference evidence="9" key="1">
    <citation type="journal article" date="2016" name="Nature">
        <title>The genome of the seagrass Zostera marina reveals angiosperm adaptation to the sea.</title>
        <authorList>
            <person name="Olsen J.L."/>
            <person name="Rouze P."/>
            <person name="Verhelst B."/>
            <person name="Lin Y.-C."/>
            <person name="Bayer T."/>
            <person name="Collen J."/>
            <person name="Dattolo E."/>
            <person name="De Paoli E."/>
            <person name="Dittami S."/>
            <person name="Maumus F."/>
            <person name="Michel G."/>
            <person name="Kersting A."/>
            <person name="Lauritano C."/>
            <person name="Lohaus R."/>
            <person name="Toepel M."/>
            <person name="Tonon T."/>
            <person name="Vanneste K."/>
            <person name="Amirebrahimi M."/>
            <person name="Brakel J."/>
            <person name="Bostroem C."/>
            <person name="Chovatia M."/>
            <person name="Grimwood J."/>
            <person name="Jenkins J.W."/>
            <person name="Jueterbock A."/>
            <person name="Mraz A."/>
            <person name="Stam W.T."/>
            <person name="Tice H."/>
            <person name="Bornberg-Bauer E."/>
            <person name="Green P.J."/>
            <person name="Pearson G.A."/>
            <person name="Procaccini G."/>
            <person name="Duarte C.M."/>
            <person name="Schmutz J."/>
            <person name="Reusch T.B.H."/>
            <person name="Van de Peer Y."/>
        </authorList>
    </citation>
    <scope>NUCLEOTIDE SEQUENCE [LARGE SCALE GENOMIC DNA]</scope>
    <source>
        <strain evidence="9">cv. Finnish</strain>
    </source>
</reference>
<keyword evidence="3" id="KW-0732">Signal</keyword>
<keyword evidence="2" id="KW-0964">Secreted</keyword>
<name>A0A0K9PKL9_ZOSMR</name>
<dbReference type="GO" id="GO:0016787">
    <property type="term" value="F:hydrolase activity"/>
    <property type="evidence" value="ECO:0007669"/>
    <property type="project" value="UniProtKB-KW"/>
</dbReference>
<protein>
    <submittedName>
        <fullName evidence="8">Triacylglycerol lipase</fullName>
    </submittedName>
</protein>
<evidence type="ECO:0000313" key="9">
    <source>
        <dbReference type="Proteomes" id="UP000036987"/>
    </source>
</evidence>
<evidence type="ECO:0000256" key="1">
    <source>
        <dbReference type="ARBA" id="ARBA00004613"/>
    </source>
</evidence>
<keyword evidence="6" id="KW-1133">Transmembrane helix</keyword>
<evidence type="ECO:0000256" key="3">
    <source>
        <dbReference type="ARBA" id="ARBA00022729"/>
    </source>
</evidence>
<dbReference type="OMA" id="RNGIEQM"/>
<evidence type="ECO:0000259" key="7">
    <source>
        <dbReference type="Pfam" id="PF24708"/>
    </source>
</evidence>
<evidence type="ECO:0000313" key="8">
    <source>
        <dbReference type="EMBL" id="KMZ69504.1"/>
    </source>
</evidence>
<dbReference type="InterPro" id="IPR029058">
    <property type="entry name" value="AB_hydrolase_fold"/>
</dbReference>
<dbReference type="GO" id="GO:0005576">
    <property type="term" value="C:extracellular region"/>
    <property type="evidence" value="ECO:0007669"/>
    <property type="project" value="UniProtKB-SubCell"/>
</dbReference>
<dbReference type="EMBL" id="LFYR01000760">
    <property type="protein sequence ID" value="KMZ69504.1"/>
    <property type="molecule type" value="Genomic_DNA"/>
</dbReference>
<accession>A0A0K9PKL9</accession>
<dbReference type="Proteomes" id="UP000036987">
    <property type="component" value="Unassembled WGS sequence"/>
</dbReference>
<keyword evidence="5" id="KW-0443">Lipid metabolism</keyword>
<evidence type="ECO:0000256" key="2">
    <source>
        <dbReference type="ARBA" id="ARBA00022525"/>
    </source>
</evidence>
<evidence type="ECO:0000256" key="6">
    <source>
        <dbReference type="SAM" id="Phobius"/>
    </source>
</evidence>
<comment type="caution">
    <text evidence="8">The sequence shown here is derived from an EMBL/GenBank/DDBJ whole genome shotgun (WGS) entry which is preliminary data.</text>
</comment>
<keyword evidence="6" id="KW-0812">Transmembrane</keyword>
<organism evidence="8 9">
    <name type="scientific">Zostera marina</name>
    <name type="common">Eelgrass</name>
    <dbReference type="NCBI Taxonomy" id="29655"/>
    <lineage>
        <taxon>Eukaryota</taxon>
        <taxon>Viridiplantae</taxon>
        <taxon>Streptophyta</taxon>
        <taxon>Embryophyta</taxon>
        <taxon>Tracheophyta</taxon>
        <taxon>Spermatophyta</taxon>
        <taxon>Magnoliopsida</taxon>
        <taxon>Liliopsida</taxon>
        <taxon>Zosteraceae</taxon>
        <taxon>Zostera</taxon>
    </lineage>
</organism>
<keyword evidence="4" id="KW-0378">Hydrolase</keyword>
<dbReference type="PANTHER" id="PTHR34043:SF3">
    <property type="entry name" value="ALPHA_BETA-HYDROLASES SUPERFAMILY PROTEIN"/>
    <property type="match status" value="1"/>
</dbReference>
<evidence type="ECO:0000256" key="4">
    <source>
        <dbReference type="ARBA" id="ARBA00022801"/>
    </source>
</evidence>